<dbReference type="HOGENOM" id="CLU_002404_2_1_0"/>
<dbReference type="InterPro" id="IPR024983">
    <property type="entry name" value="CHAT_dom"/>
</dbReference>
<protein>
    <submittedName>
        <fullName evidence="4">Tetratricopeptide repeat protein</fullName>
    </submittedName>
</protein>
<dbReference type="PANTHER" id="PTHR10098">
    <property type="entry name" value="RAPSYN-RELATED"/>
    <property type="match status" value="1"/>
</dbReference>
<evidence type="ECO:0000259" key="3">
    <source>
        <dbReference type="Pfam" id="PF12770"/>
    </source>
</evidence>
<dbReference type="STRING" id="1499966.U14_00064"/>
<dbReference type="PANTHER" id="PTHR10098:SF108">
    <property type="entry name" value="TETRATRICOPEPTIDE REPEAT PROTEIN 28"/>
    <property type="match status" value="1"/>
</dbReference>
<dbReference type="Proteomes" id="UP000030700">
    <property type="component" value="Unassembled WGS sequence"/>
</dbReference>
<evidence type="ECO:0000313" key="4">
    <source>
        <dbReference type="EMBL" id="GAK48853.1"/>
    </source>
</evidence>
<feature type="region of interest" description="Disordered" evidence="2">
    <location>
        <begin position="59"/>
        <end position="145"/>
    </location>
</feature>
<feature type="domain" description="CHAT" evidence="3">
    <location>
        <begin position="649"/>
        <end position="910"/>
    </location>
</feature>
<name>A0A0S6VPC0_9BACT</name>
<dbReference type="SMART" id="SM00028">
    <property type="entry name" value="TPR"/>
    <property type="match status" value="4"/>
</dbReference>
<sequence length="913" mass="101576">MHDTGMFLFSSSFHVLRNTRPITETLMPFNPVNPPQTYRNIALDYAALGDDAAAEEALQQAENAELAPTSEAELAPEPDDKEIEKLEEQLAEQAESGDEAGQEETIKAIEERDPDYVEHSTRRVYSSSPSRDASPKSAPQERAQRRAETLNTMGLNYLRQGNSYKAGQAFMKAKEIQEKLGDDIGEAATLNNLGLMHYQTGNDKRSAEMFAASLNRMRRANDPVGTANVLNHLALLHLRWGRVERVQAKWREAESQYGEALKLFEEAAQIAATLDERGFAMTISNGIGMTQMELLLLYRRLGDKARISDPLRAQAYYFSANEAYQRGMRELQRSLTIGKELRRPGARGATLHNIGLMYAAAQLEREAQPHLWNALRLELATRNRLDAARTLSELGFLHEREGRALLQSGRNDAKNWRDRAVRLAWGILRNEQALYLYKRSLAIQEQLRETAKLEAFKIGIAEEATDAYQQTALLLMDSNRPAEAFDMTERARGRTFLDALGNARQTVRQAVTPEFAQQETALRQEADALRRKLDAALENASPDAEEMQHQLDAIEQRYERLLQEIELTRPEYASFYGVTPLTLPEAQALIPAEVTLLSYFVTPKTTLAFALTRSEFKAFSLPISEEEFWQMAYDMKEDPEKKPDAAPNALRTLYAQCVAPVETALKTETIGIIPHGALHYLPFAALDAAASDVDAPRYFGDQHHVFTLSGGISALPFIAAKPREHGTQAAIFGVTGNPPLPHVVEEAETIAQLYDTTPTLNESATVAEFLKQAHAASIIHVAAHARLDADNPALSSIQFGDRELRLHELYGMHLPQAPLVALSGCETRVGRLSRGDDLIALERTALVAGAPVVAASLWRVDDAATTALMTAFHQELTQGATPISALQQAQQTVRQQYPHPYYWAAFALSGWPL</sequence>
<proteinExistence type="predicted"/>
<dbReference type="Pfam" id="PF13424">
    <property type="entry name" value="TPR_12"/>
    <property type="match status" value="1"/>
</dbReference>
<dbReference type="Gene3D" id="1.25.40.10">
    <property type="entry name" value="Tetratricopeptide repeat domain"/>
    <property type="match status" value="2"/>
</dbReference>
<evidence type="ECO:0000256" key="1">
    <source>
        <dbReference type="SAM" id="Coils"/>
    </source>
</evidence>
<gene>
    <name evidence="4" type="ORF">U14_00064</name>
</gene>
<dbReference type="InterPro" id="IPR011990">
    <property type="entry name" value="TPR-like_helical_dom_sf"/>
</dbReference>
<evidence type="ECO:0000313" key="5">
    <source>
        <dbReference type="Proteomes" id="UP000030700"/>
    </source>
</evidence>
<evidence type="ECO:0000256" key="2">
    <source>
        <dbReference type="SAM" id="MobiDB-lite"/>
    </source>
</evidence>
<keyword evidence="5" id="KW-1185">Reference proteome</keyword>
<keyword evidence="1" id="KW-0175">Coiled coil</keyword>
<dbReference type="SUPFAM" id="SSF48452">
    <property type="entry name" value="TPR-like"/>
    <property type="match status" value="2"/>
</dbReference>
<dbReference type="AlphaFoldDB" id="A0A0S6VPC0"/>
<dbReference type="EMBL" id="DF820455">
    <property type="protein sequence ID" value="GAK48853.1"/>
    <property type="molecule type" value="Genomic_DNA"/>
</dbReference>
<dbReference type="InterPro" id="IPR019734">
    <property type="entry name" value="TPR_rpt"/>
</dbReference>
<feature type="compositionally biased region" description="Low complexity" evidence="2">
    <location>
        <begin position="126"/>
        <end position="138"/>
    </location>
</feature>
<organism evidence="4">
    <name type="scientific">Candidatus Moduliflexus flocculans</name>
    <dbReference type="NCBI Taxonomy" id="1499966"/>
    <lineage>
        <taxon>Bacteria</taxon>
        <taxon>Candidatus Moduliflexota</taxon>
        <taxon>Candidatus Moduliflexia</taxon>
        <taxon>Candidatus Moduliflexales</taxon>
        <taxon>Candidatus Moduliflexaceae</taxon>
    </lineage>
</organism>
<feature type="coiled-coil region" evidence="1">
    <location>
        <begin position="519"/>
        <end position="564"/>
    </location>
</feature>
<dbReference type="Pfam" id="PF12770">
    <property type="entry name" value="CHAT"/>
    <property type="match status" value="1"/>
</dbReference>
<accession>A0A0S6VPC0</accession>
<reference evidence="4" key="1">
    <citation type="journal article" date="2015" name="PeerJ">
        <title>First genomic representation of candidate bacterial phylum KSB3 points to enhanced environmental sensing as a trigger of wastewater bulking.</title>
        <authorList>
            <person name="Sekiguchi Y."/>
            <person name="Ohashi A."/>
            <person name="Parks D.H."/>
            <person name="Yamauchi T."/>
            <person name="Tyson G.W."/>
            <person name="Hugenholtz P."/>
        </authorList>
    </citation>
    <scope>NUCLEOTIDE SEQUENCE [LARGE SCALE GENOMIC DNA]</scope>
</reference>
<feature type="compositionally biased region" description="Basic and acidic residues" evidence="2">
    <location>
        <begin position="104"/>
        <end position="121"/>
    </location>
</feature>